<reference evidence="1" key="2">
    <citation type="submission" date="2015-06" db="UniProtKB">
        <authorList>
            <consortium name="EnsemblPlants"/>
        </authorList>
    </citation>
    <scope>IDENTIFICATION</scope>
    <source>
        <strain evidence="1">DM1-3 516 R44</strain>
    </source>
</reference>
<keyword evidence="2" id="KW-1185">Reference proteome</keyword>
<protein>
    <submittedName>
        <fullName evidence="1">Zinc knuckle family protein</fullName>
    </submittedName>
</protein>
<dbReference type="AlphaFoldDB" id="M1DJU4"/>
<name>M1DJU4_SOLTU</name>
<evidence type="ECO:0000313" key="2">
    <source>
        <dbReference type="Proteomes" id="UP000011115"/>
    </source>
</evidence>
<sequence>MAPRRAYMRRNADENVESEVPQVLVNLLAEQVTHAELRVSFQVLSQAMEAQANRNAFNALVNPNVGTTTTRIWDFTRMNPLKFHGSKVDEDPQEFIDEFYKIVGDIGHRDCKPLILAIMKGTKDYIAIVKAKGQKGSLQA</sequence>
<organism evidence="1 2">
    <name type="scientific">Solanum tuberosum</name>
    <name type="common">Potato</name>
    <dbReference type="NCBI Taxonomy" id="4113"/>
    <lineage>
        <taxon>Eukaryota</taxon>
        <taxon>Viridiplantae</taxon>
        <taxon>Streptophyta</taxon>
        <taxon>Embryophyta</taxon>
        <taxon>Tracheophyta</taxon>
        <taxon>Spermatophyta</taxon>
        <taxon>Magnoliopsida</taxon>
        <taxon>eudicotyledons</taxon>
        <taxon>Gunneridae</taxon>
        <taxon>Pentapetalae</taxon>
        <taxon>asterids</taxon>
        <taxon>lamiids</taxon>
        <taxon>Solanales</taxon>
        <taxon>Solanaceae</taxon>
        <taxon>Solanoideae</taxon>
        <taxon>Solaneae</taxon>
        <taxon>Solanum</taxon>
    </lineage>
</organism>
<dbReference type="EnsemblPlants" id="PGSC0003DMT400090178">
    <property type="protein sequence ID" value="PGSC0003DMT400090178"/>
    <property type="gene ID" value="PGSC0003DMG400039749"/>
</dbReference>
<dbReference type="PaxDb" id="4113-PGSC0003DMT400090178"/>
<evidence type="ECO:0000313" key="1">
    <source>
        <dbReference type="EnsemblPlants" id="PGSC0003DMT400090178"/>
    </source>
</evidence>
<dbReference type="HOGENOM" id="CLU_134717_3_0_1"/>
<accession>M1DJU4</accession>
<dbReference type="Gramene" id="PGSC0003DMT400090178">
    <property type="protein sequence ID" value="PGSC0003DMT400090178"/>
    <property type="gene ID" value="PGSC0003DMG400039749"/>
</dbReference>
<proteinExistence type="predicted"/>
<dbReference type="Proteomes" id="UP000011115">
    <property type="component" value="Unassembled WGS sequence"/>
</dbReference>
<dbReference type="InParanoid" id="M1DJU4"/>
<reference evidence="2" key="1">
    <citation type="journal article" date="2011" name="Nature">
        <title>Genome sequence and analysis of the tuber crop potato.</title>
        <authorList>
            <consortium name="The Potato Genome Sequencing Consortium"/>
        </authorList>
    </citation>
    <scope>NUCLEOTIDE SEQUENCE [LARGE SCALE GENOMIC DNA]</scope>
    <source>
        <strain evidence="2">cv. DM1-3 516 R44</strain>
    </source>
</reference>